<keyword evidence="2 8" id="KW-0808">Transferase</keyword>
<dbReference type="eggNOG" id="KOG0575">
    <property type="taxonomic scope" value="Eukaryota"/>
</dbReference>
<dbReference type="GO" id="GO:0004674">
    <property type="term" value="F:protein serine/threonine kinase activity"/>
    <property type="evidence" value="ECO:0007669"/>
    <property type="project" value="UniProtKB-KW"/>
</dbReference>
<dbReference type="Proteomes" id="UP000006671">
    <property type="component" value="Unassembled WGS sequence"/>
</dbReference>
<dbReference type="OrthoDB" id="408964at2759"/>
<dbReference type="InterPro" id="IPR036947">
    <property type="entry name" value="POLO_box_dom_sf"/>
</dbReference>
<feature type="compositionally biased region" description="Basic and acidic residues" evidence="9">
    <location>
        <begin position="355"/>
        <end position="378"/>
    </location>
</feature>
<dbReference type="VEuPathDB" id="AmoebaDB:NAEGRDRAFT_63986"/>
<dbReference type="PROSITE" id="PS00107">
    <property type="entry name" value="PROTEIN_KINASE_ATP"/>
    <property type="match status" value="1"/>
</dbReference>
<dbReference type="InterPro" id="IPR033701">
    <property type="entry name" value="POLO_box_1"/>
</dbReference>
<evidence type="ECO:0000259" key="11">
    <source>
        <dbReference type="PROSITE" id="PS50078"/>
    </source>
</evidence>
<dbReference type="InterPro" id="IPR000959">
    <property type="entry name" value="POLO_box_dom"/>
</dbReference>
<dbReference type="EMBL" id="GG738852">
    <property type="protein sequence ID" value="EFC48028.1"/>
    <property type="molecule type" value="Genomic_DNA"/>
</dbReference>
<evidence type="ECO:0000256" key="3">
    <source>
        <dbReference type="ARBA" id="ARBA00022737"/>
    </source>
</evidence>
<dbReference type="PROSITE" id="PS50011">
    <property type="entry name" value="PROTEIN_KINASE_DOM"/>
    <property type="match status" value="1"/>
</dbReference>
<evidence type="ECO:0000256" key="2">
    <source>
        <dbReference type="ARBA" id="ARBA00022679"/>
    </source>
</evidence>
<dbReference type="FunFam" id="1.10.510.10:FF:000571">
    <property type="entry name" value="Maternal embryonic leucine zipper kinase"/>
    <property type="match status" value="1"/>
</dbReference>
<sequence>MINRNRNLGLGVGPTTSKPTTSTAALTKRSNIPVSSSASFPLSSRKNPIIQEVADKGGVKTVLTTYKQGEMLGEGGFAKCYEVTDCSSGASLAAKVIPKTSLVKEKTKEKLMTEIKIHKKMNHKYVVGFERFFEDSQNAYIMLEMCHCKSLMELMEKKRRLAESEAQYIFYQVLSAVRYMHSCRVIHRDLKLGNIFLDKYMRVKIGDFGLATEVNGQERKTTLCGTPNYIAPEILENRGHSYEVDMWSCGVILYTLLIGTPPFETSDVKSTYRKIQENRYSFPPDIKISEPAKKLIKRLLSSDPKSRPNVEQSINDEFFKTMKSTGCPSSLMKYAQSYCGQDVKKNLEVLQREREEALKRKQQDAEEGSTRSSEERAPLKSIDPNILSARGKENGVLDKLFKKVLPKKRESDENSRPCSSRSTQPPLSAKSKSPVPTSTRGSPSNSASPKLKPTRLSSRSPVPRTKVVHSIDYPDYGLAYRLSNGSTGAFFNDWSKMVLSADKKRVDYYEFQKDQVQPFDKQSTFSLVQHPEELKKKITLIKFFKGVLDQEIKKTGKPELLEISGEDSNVYVKKYHSTKQATAYRLSNMVIQVRFQDSAEVLLANSSHVAIFTNTKGEKEYIHEDSTAPEAQRYISLAKDYIKELKTDSR</sequence>
<comment type="similarity">
    <text evidence="8">Belongs to the protein kinase superfamily. Ser/Thr protein kinase family. CDC5/Polo subfamily.</text>
</comment>
<dbReference type="PANTHER" id="PTHR24345:SF0">
    <property type="entry name" value="CELL CYCLE SERINE_THREONINE-PROTEIN KINASE CDC5_MSD2"/>
    <property type="match status" value="1"/>
</dbReference>
<feature type="binding site" evidence="7">
    <location>
        <position position="95"/>
    </location>
    <ligand>
        <name>ATP</name>
        <dbReference type="ChEBI" id="CHEBI:30616"/>
    </ligand>
</feature>
<dbReference type="CDD" id="cd14099">
    <property type="entry name" value="STKc_PLK"/>
    <property type="match status" value="1"/>
</dbReference>
<organism evidence="13">
    <name type="scientific">Naegleria gruberi</name>
    <name type="common">Amoeba</name>
    <dbReference type="NCBI Taxonomy" id="5762"/>
    <lineage>
        <taxon>Eukaryota</taxon>
        <taxon>Discoba</taxon>
        <taxon>Heterolobosea</taxon>
        <taxon>Tetramitia</taxon>
        <taxon>Eutetramitia</taxon>
        <taxon>Vahlkampfiidae</taxon>
        <taxon>Naegleria</taxon>
    </lineage>
</organism>
<dbReference type="GeneID" id="8860573"/>
<dbReference type="KEGG" id="ngr:NAEGRDRAFT_63986"/>
<feature type="domain" description="POLO box" evidence="11">
    <location>
        <begin position="571"/>
        <end position="647"/>
    </location>
</feature>
<dbReference type="PROSITE" id="PS50078">
    <property type="entry name" value="POLO_BOX"/>
    <property type="match status" value="2"/>
</dbReference>
<feature type="domain" description="POLO box" evidence="11">
    <location>
        <begin position="466"/>
        <end position="550"/>
    </location>
</feature>
<evidence type="ECO:0000259" key="10">
    <source>
        <dbReference type="PROSITE" id="PS50011"/>
    </source>
</evidence>
<dbReference type="InterPro" id="IPR017441">
    <property type="entry name" value="Protein_kinase_ATP_BS"/>
</dbReference>
<keyword evidence="13" id="KW-1185">Reference proteome</keyword>
<evidence type="ECO:0000256" key="4">
    <source>
        <dbReference type="ARBA" id="ARBA00022741"/>
    </source>
</evidence>
<dbReference type="PROSITE" id="PS00108">
    <property type="entry name" value="PROTEIN_KINASE_ST"/>
    <property type="match status" value="1"/>
</dbReference>
<dbReference type="EC" id="2.7.11.21" evidence="8"/>
<dbReference type="Pfam" id="PF00069">
    <property type="entry name" value="Pkinase"/>
    <property type="match status" value="1"/>
</dbReference>
<name>D2V521_NAEGR</name>
<dbReference type="OMA" id="FHDNTQI"/>
<dbReference type="Gene3D" id="3.30.200.20">
    <property type="entry name" value="Phosphorylase Kinase, domain 1"/>
    <property type="match status" value="1"/>
</dbReference>
<dbReference type="GO" id="GO:0005634">
    <property type="term" value="C:nucleus"/>
    <property type="evidence" value="ECO:0007669"/>
    <property type="project" value="TreeGrafter"/>
</dbReference>
<evidence type="ECO:0000256" key="5">
    <source>
        <dbReference type="ARBA" id="ARBA00022777"/>
    </source>
</evidence>
<dbReference type="SUPFAM" id="SSF56112">
    <property type="entry name" value="Protein kinase-like (PK-like)"/>
    <property type="match status" value="1"/>
</dbReference>
<dbReference type="RefSeq" id="XP_002680772.1">
    <property type="nucleotide sequence ID" value="XM_002680726.1"/>
</dbReference>
<dbReference type="Pfam" id="PF00659">
    <property type="entry name" value="POLO_box"/>
    <property type="match status" value="2"/>
</dbReference>
<dbReference type="InterPro" id="IPR011009">
    <property type="entry name" value="Kinase-like_dom_sf"/>
</dbReference>
<feature type="compositionally biased region" description="Polar residues" evidence="9">
    <location>
        <begin position="416"/>
        <end position="448"/>
    </location>
</feature>
<evidence type="ECO:0000256" key="8">
    <source>
        <dbReference type="RuleBase" id="RU361162"/>
    </source>
</evidence>
<evidence type="ECO:0000313" key="13">
    <source>
        <dbReference type="Proteomes" id="UP000006671"/>
    </source>
</evidence>
<evidence type="ECO:0000256" key="9">
    <source>
        <dbReference type="SAM" id="MobiDB-lite"/>
    </source>
</evidence>
<feature type="compositionally biased region" description="Low complexity" evidence="9">
    <location>
        <begin position="14"/>
        <end position="25"/>
    </location>
</feature>
<keyword evidence="6 7" id="KW-0067">ATP-binding</keyword>
<feature type="region of interest" description="Disordered" evidence="9">
    <location>
        <begin position="1"/>
        <end position="25"/>
    </location>
</feature>
<keyword evidence="4 7" id="KW-0547">Nucleotide-binding</keyword>
<dbReference type="SUPFAM" id="SSF82615">
    <property type="entry name" value="Polo-box domain"/>
    <property type="match status" value="2"/>
</dbReference>
<evidence type="ECO:0000313" key="12">
    <source>
        <dbReference type="EMBL" id="EFC48028.1"/>
    </source>
</evidence>
<reference evidence="12 13" key="1">
    <citation type="journal article" date="2010" name="Cell">
        <title>The genome of Naegleria gruberi illuminates early eukaryotic versatility.</title>
        <authorList>
            <person name="Fritz-Laylin L.K."/>
            <person name="Prochnik S.E."/>
            <person name="Ginger M.L."/>
            <person name="Dacks J.B."/>
            <person name="Carpenter M.L."/>
            <person name="Field M.C."/>
            <person name="Kuo A."/>
            <person name="Paredez A."/>
            <person name="Chapman J."/>
            <person name="Pham J."/>
            <person name="Shu S."/>
            <person name="Neupane R."/>
            <person name="Cipriano M."/>
            <person name="Mancuso J."/>
            <person name="Tu H."/>
            <person name="Salamov A."/>
            <person name="Lindquist E."/>
            <person name="Shapiro H."/>
            <person name="Lucas S."/>
            <person name="Grigoriev I.V."/>
            <person name="Cande W.Z."/>
            <person name="Fulton C."/>
            <person name="Rokhsar D.S."/>
            <person name="Dawson S.C."/>
        </authorList>
    </citation>
    <scope>NUCLEOTIDE SEQUENCE [LARGE SCALE GENOMIC DNA]</scope>
    <source>
        <strain evidence="12 13">NEG-M</strain>
    </source>
</reference>
<evidence type="ECO:0000256" key="6">
    <source>
        <dbReference type="ARBA" id="ARBA00022840"/>
    </source>
</evidence>
<dbReference type="STRING" id="5762.D2V521"/>
<comment type="catalytic activity">
    <reaction evidence="8">
        <text>L-threonyl-[protein] + ATP = O-phospho-L-threonyl-[protein] + ADP + H(+)</text>
        <dbReference type="Rhea" id="RHEA:46608"/>
        <dbReference type="Rhea" id="RHEA-COMP:11060"/>
        <dbReference type="Rhea" id="RHEA-COMP:11605"/>
        <dbReference type="ChEBI" id="CHEBI:15378"/>
        <dbReference type="ChEBI" id="CHEBI:30013"/>
        <dbReference type="ChEBI" id="CHEBI:30616"/>
        <dbReference type="ChEBI" id="CHEBI:61977"/>
        <dbReference type="ChEBI" id="CHEBI:456216"/>
        <dbReference type="EC" id="2.7.11.21"/>
    </reaction>
</comment>
<dbReference type="FunFam" id="3.30.200.20:FF:000091">
    <property type="entry name" value="Serine/threonine-protein kinase PLK"/>
    <property type="match status" value="1"/>
</dbReference>
<dbReference type="CDD" id="cd13118">
    <property type="entry name" value="POLO_box_1"/>
    <property type="match status" value="1"/>
</dbReference>
<dbReference type="PANTHER" id="PTHR24345">
    <property type="entry name" value="SERINE/THREONINE-PROTEIN KINASE PLK"/>
    <property type="match status" value="1"/>
</dbReference>
<evidence type="ECO:0000256" key="7">
    <source>
        <dbReference type="PROSITE-ProRule" id="PRU10141"/>
    </source>
</evidence>
<dbReference type="GO" id="GO:0005524">
    <property type="term" value="F:ATP binding"/>
    <property type="evidence" value="ECO:0007669"/>
    <property type="project" value="UniProtKB-UniRule"/>
</dbReference>
<dbReference type="InParanoid" id="D2V521"/>
<evidence type="ECO:0000256" key="1">
    <source>
        <dbReference type="ARBA" id="ARBA00022527"/>
    </source>
</evidence>
<dbReference type="InterPro" id="IPR033695">
    <property type="entry name" value="POLO_box_2"/>
</dbReference>
<accession>D2V521</accession>
<dbReference type="FunCoup" id="D2V521">
    <property type="interactions" value="240"/>
</dbReference>
<protein>
    <recommendedName>
        <fullName evidence="8">Serine/threonine-protein kinase PLK</fullName>
        <ecNumber evidence="8">2.7.11.21</ecNumber>
    </recommendedName>
    <alternativeName>
        <fullName evidence="8">Polo-like kinase</fullName>
    </alternativeName>
</protein>
<dbReference type="Gene3D" id="3.30.1120.30">
    <property type="entry name" value="POLO box domain"/>
    <property type="match status" value="2"/>
</dbReference>
<dbReference type="AlphaFoldDB" id="D2V521"/>
<feature type="region of interest" description="Disordered" evidence="9">
    <location>
        <begin position="407"/>
        <end position="463"/>
    </location>
</feature>
<keyword evidence="5 8" id="KW-0418">Kinase</keyword>
<dbReference type="InterPro" id="IPR008271">
    <property type="entry name" value="Ser/Thr_kinase_AS"/>
</dbReference>
<proteinExistence type="inferred from homology"/>
<keyword evidence="3" id="KW-0677">Repeat</keyword>
<dbReference type="SMART" id="SM00220">
    <property type="entry name" value="S_TKc"/>
    <property type="match status" value="1"/>
</dbReference>
<gene>
    <name evidence="12" type="ORF">NAEGRDRAFT_63986</name>
</gene>
<dbReference type="Gene3D" id="1.10.510.10">
    <property type="entry name" value="Transferase(Phosphotransferase) domain 1"/>
    <property type="match status" value="1"/>
</dbReference>
<keyword evidence="1 8" id="KW-0723">Serine/threonine-protein kinase</keyword>
<feature type="domain" description="Protein kinase" evidence="10">
    <location>
        <begin position="66"/>
        <end position="319"/>
    </location>
</feature>
<dbReference type="InterPro" id="IPR000719">
    <property type="entry name" value="Prot_kinase_dom"/>
</dbReference>
<dbReference type="SMR" id="D2V521"/>
<dbReference type="CDD" id="cd13117">
    <property type="entry name" value="POLO_box_2"/>
    <property type="match status" value="1"/>
</dbReference>
<feature type="region of interest" description="Disordered" evidence="9">
    <location>
        <begin position="355"/>
        <end position="387"/>
    </location>
</feature>